<sequence length="499" mass="56558">MGDRMAYGRSQSQQPQLQGIGPGIAGRLAKKLAAWRKANGIAEPAPQHAQNDTEVSSSQGPARPRKPQVYVPRYRSGAFALLLGLYKAYSLYGPDYFIPKSDLIQFSEQYTDTSFSQYTAWNAMKTLETKSLAERQGGVKYCLTDDGVEIAKKVVDVLRTRNELPDDDARVFMECERREERSASPQSAEQLRGDVEDDSMFAFSQTSDYSSKGKRAFTQLQRSLDMRSDLVHYPEGSYDIILVVDNREVHSVSDRNLIQKELEDQCVNVEIRPLTVGDYLWIARAKPASRFKHLPDIVLDYVVERKRMDDLCASIRDGRYREQHSRIHHTGFTNVFYIVEGNDPDARTVSFEASLKMLRQTTKALESTLKDVYAIPDRLVGRKEFAALKRNIQARFPNIRLAMSFDAYDIVSNKTGSLSVGELYLRMIMTLRGVGVEKALTIGKEFQTPTELIGMLQRDPNGTKRLQDMVIDGSLRRMGPVLGKRLAQFWSAQTFNTTE</sequence>
<keyword evidence="6 14" id="KW-0255">Endonuclease</keyword>
<keyword evidence="10 14" id="KW-0233">DNA recombination</keyword>
<comment type="cofactor">
    <cofactor evidence="1 14">
        <name>Mg(2+)</name>
        <dbReference type="ChEBI" id="CHEBI:18420"/>
    </cofactor>
</comment>
<dbReference type="GO" id="GO:0000712">
    <property type="term" value="P:resolution of meiotic recombination intermediates"/>
    <property type="evidence" value="ECO:0007669"/>
    <property type="project" value="TreeGrafter"/>
</dbReference>
<dbReference type="InterPro" id="IPR047416">
    <property type="entry name" value="XPF_nuclease_Mus81"/>
</dbReference>
<evidence type="ECO:0000256" key="14">
    <source>
        <dbReference type="RuleBase" id="RU369042"/>
    </source>
</evidence>
<dbReference type="RefSeq" id="XP_040740725.1">
    <property type="nucleotide sequence ID" value="XM_040891479.1"/>
</dbReference>
<evidence type="ECO:0000256" key="7">
    <source>
        <dbReference type="ARBA" id="ARBA00022763"/>
    </source>
</evidence>
<dbReference type="Pfam" id="PF02732">
    <property type="entry name" value="ERCC4"/>
    <property type="match status" value="1"/>
</dbReference>
<reference evidence="17 18" key="1">
    <citation type="submission" date="2016-07" db="EMBL/GenBank/DDBJ databases">
        <title>Pervasive Adenine N6-methylation of Active Genes in Fungi.</title>
        <authorList>
            <consortium name="DOE Joint Genome Institute"/>
            <person name="Mondo S.J."/>
            <person name="Dannebaum R.O."/>
            <person name="Kuo R.C."/>
            <person name="Labutti K."/>
            <person name="Haridas S."/>
            <person name="Kuo A."/>
            <person name="Salamov A."/>
            <person name="Ahrendt S.R."/>
            <person name="Lipzen A."/>
            <person name="Sullivan W."/>
            <person name="Andreopoulos W.B."/>
            <person name="Clum A."/>
            <person name="Lindquist E."/>
            <person name="Daum C."/>
            <person name="Ramamoorthy G.K."/>
            <person name="Gryganskyi A."/>
            <person name="Culley D."/>
            <person name="Magnuson J.K."/>
            <person name="James T.Y."/>
            <person name="O'Malley M.A."/>
            <person name="Stajich J.E."/>
            <person name="Spatafora J.W."/>
            <person name="Visel A."/>
            <person name="Grigoriev I.V."/>
        </authorList>
    </citation>
    <scope>NUCLEOTIDE SEQUENCE [LARGE SCALE GENOMIC DNA]</scope>
    <source>
        <strain evidence="17 18">ATCC 12442</strain>
    </source>
</reference>
<dbReference type="GO" id="GO:0006308">
    <property type="term" value="P:DNA catabolic process"/>
    <property type="evidence" value="ECO:0007669"/>
    <property type="project" value="UniProtKB-UniRule"/>
</dbReference>
<keyword evidence="9 14" id="KW-0460">Magnesium</keyword>
<evidence type="ECO:0000256" key="4">
    <source>
        <dbReference type="ARBA" id="ARBA00022722"/>
    </source>
</evidence>
<dbReference type="InterPro" id="IPR036388">
    <property type="entry name" value="WH-like_DNA-bd_sf"/>
</dbReference>
<comment type="caution">
    <text evidence="17">The sequence shown here is derived from an EMBL/GenBank/DDBJ whole genome shotgun (WGS) entry which is preliminary data.</text>
</comment>
<dbReference type="CDD" id="cd20074">
    <property type="entry name" value="XPF_nuclease_Mus81"/>
    <property type="match status" value="1"/>
</dbReference>
<dbReference type="GeneID" id="63808127"/>
<dbReference type="GO" id="GO:0005634">
    <property type="term" value="C:nucleus"/>
    <property type="evidence" value="ECO:0007669"/>
    <property type="project" value="UniProtKB-SubCell"/>
</dbReference>
<dbReference type="STRING" id="61395.A0A1Y1W0H7"/>
<keyword evidence="4 14" id="KW-0540">Nuclease</keyword>
<dbReference type="GO" id="GO:0031573">
    <property type="term" value="P:mitotic intra-S DNA damage checkpoint signaling"/>
    <property type="evidence" value="ECO:0007669"/>
    <property type="project" value="TreeGrafter"/>
</dbReference>
<comment type="similarity">
    <text evidence="3 14">Belongs to the XPF family.</text>
</comment>
<dbReference type="SUPFAM" id="SSF52980">
    <property type="entry name" value="Restriction endonuclease-like"/>
    <property type="match status" value="1"/>
</dbReference>
<keyword evidence="5 14" id="KW-0479">Metal-binding</keyword>
<dbReference type="EMBL" id="MCFD01000014">
    <property type="protein sequence ID" value="ORX66766.1"/>
    <property type="molecule type" value="Genomic_DNA"/>
</dbReference>
<dbReference type="GO" id="GO:0048257">
    <property type="term" value="F:3'-flap endonuclease activity"/>
    <property type="evidence" value="ECO:0007669"/>
    <property type="project" value="TreeGrafter"/>
</dbReference>
<dbReference type="EC" id="3.1.22.-" evidence="14"/>
<dbReference type="Pfam" id="PF21136">
    <property type="entry name" value="WHD_MUS81"/>
    <property type="match status" value="1"/>
</dbReference>
<evidence type="ECO:0000256" key="10">
    <source>
        <dbReference type="ARBA" id="ARBA00023172"/>
    </source>
</evidence>
<dbReference type="GO" id="GO:0008821">
    <property type="term" value="F:crossover junction DNA endonuclease activity"/>
    <property type="evidence" value="ECO:0007669"/>
    <property type="project" value="UniProtKB-UniRule"/>
</dbReference>
<feature type="domain" description="ERCC4" evidence="16">
    <location>
        <begin position="241"/>
        <end position="343"/>
    </location>
</feature>
<dbReference type="Proteomes" id="UP000193922">
    <property type="component" value="Unassembled WGS sequence"/>
</dbReference>
<dbReference type="InterPro" id="IPR042530">
    <property type="entry name" value="EME1/EME2_C"/>
</dbReference>
<dbReference type="GO" id="GO:0046872">
    <property type="term" value="F:metal ion binding"/>
    <property type="evidence" value="ECO:0007669"/>
    <property type="project" value="UniProtKB-UniRule"/>
</dbReference>
<feature type="compositionally biased region" description="Low complexity" evidence="15">
    <location>
        <begin position="8"/>
        <end position="22"/>
    </location>
</feature>
<dbReference type="Gene3D" id="1.10.10.10">
    <property type="entry name" value="Winged helix-like DNA-binding domain superfamily/Winged helix DNA-binding domain"/>
    <property type="match status" value="1"/>
</dbReference>
<dbReference type="GO" id="GO:0048476">
    <property type="term" value="C:Holliday junction resolvase complex"/>
    <property type="evidence" value="ECO:0007669"/>
    <property type="project" value="UniProtKB-UniRule"/>
</dbReference>
<comment type="subunit">
    <text evidence="14">Interacts with EME1.</text>
</comment>
<dbReference type="InterPro" id="IPR006166">
    <property type="entry name" value="ERCC4_domain"/>
</dbReference>
<dbReference type="SMART" id="SM00891">
    <property type="entry name" value="ERCC4"/>
    <property type="match status" value="1"/>
</dbReference>
<dbReference type="GO" id="GO:0000727">
    <property type="term" value="P:double-strand break repair via break-induced replication"/>
    <property type="evidence" value="ECO:0007669"/>
    <property type="project" value="UniProtKB-UniRule"/>
</dbReference>
<comment type="function">
    <text evidence="14">Interacts with EME1 to form a DNA structure-specific endonuclease with substrate preference for branched DNA structures with a 5'-end at the branch nick. Typical substrates include 3'-flap structures, D-loops, replication forks and nicked Holliday junctions. May be required in mitosis for the processing of stalled or collapsed replication fork intermediates. May be required in meiosis for the repair of meiosis-specific double strand breaks subsequent to single-end invasion (SEI).</text>
</comment>
<evidence type="ECO:0000256" key="12">
    <source>
        <dbReference type="ARBA" id="ARBA00023242"/>
    </source>
</evidence>
<feature type="region of interest" description="Disordered" evidence="15">
    <location>
        <begin position="41"/>
        <end position="67"/>
    </location>
</feature>
<dbReference type="PANTHER" id="PTHR13451">
    <property type="entry name" value="CLASS II CROSSOVER JUNCTION ENDONUCLEASE MUS81"/>
    <property type="match status" value="1"/>
</dbReference>
<dbReference type="GO" id="GO:0003677">
    <property type="term" value="F:DNA binding"/>
    <property type="evidence" value="ECO:0007669"/>
    <property type="project" value="UniProtKB-UniRule"/>
</dbReference>
<dbReference type="Gene3D" id="3.40.50.10130">
    <property type="match status" value="1"/>
</dbReference>
<protein>
    <recommendedName>
        <fullName evidence="14">Crossover junction endonuclease MUS81</fullName>
        <ecNumber evidence="14">3.1.22.-</ecNumber>
    </recommendedName>
</protein>
<evidence type="ECO:0000256" key="2">
    <source>
        <dbReference type="ARBA" id="ARBA00004123"/>
    </source>
</evidence>
<keyword evidence="18" id="KW-1185">Reference proteome</keyword>
<proteinExistence type="inferred from homology"/>
<gene>
    <name evidence="17" type="ORF">DL89DRAFT_324721</name>
</gene>
<evidence type="ECO:0000256" key="8">
    <source>
        <dbReference type="ARBA" id="ARBA00022801"/>
    </source>
</evidence>
<evidence type="ECO:0000256" key="3">
    <source>
        <dbReference type="ARBA" id="ARBA00010015"/>
    </source>
</evidence>
<evidence type="ECO:0000256" key="1">
    <source>
        <dbReference type="ARBA" id="ARBA00001946"/>
    </source>
</evidence>
<keyword evidence="7 14" id="KW-0227">DNA damage</keyword>
<dbReference type="InterPro" id="IPR047417">
    <property type="entry name" value="WHD_MUS81"/>
</dbReference>
<evidence type="ECO:0000256" key="11">
    <source>
        <dbReference type="ARBA" id="ARBA00023204"/>
    </source>
</evidence>
<keyword evidence="12 14" id="KW-0539">Nucleus</keyword>
<dbReference type="InterPro" id="IPR033309">
    <property type="entry name" value="Mus81"/>
</dbReference>
<evidence type="ECO:0000256" key="6">
    <source>
        <dbReference type="ARBA" id="ARBA00022759"/>
    </source>
</evidence>
<evidence type="ECO:0000256" key="9">
    <source>
        <dbReference type="ARBA" id="ARBA00022842"/>
    </source>
</evidence>
<feature type="compositionally biased region" description="Polar residues" evidence="15">
    <location>
        <begin position="48"/>
        <end position="60"/>
    </location>
</feature>
<organism evidence="17 18">
    <name type="scientific">Linderina pennispora</name>
    <dbReference type="NCBI Taxonomy" id="61395"/>
    <lineage>
        <taxon>Eukaryota</taxon>
        <taxon>Fungi</taxon>
        <taxon>Fungi incertae sedis</taxon>
        <taxon>Zoopagomycota</taxon>
        <taxon>Kickxellomycotina</taxon>
        <taxon>Kickxellomycetes</taxon>
        <taxon>Kickxellales</taxon>
        <taxon>Kickxellaceae</taxon>
        <taxon>Linderina</taxon>
    </lineage>
</organism>
<evidence type="ECO:0000256" key="5">
    <source>
        <dbReference type="ARBA" id="ARBA00022723"/>
    </source>
</evidence>
<evidence type="ECO:0000259" key="16">
    <source>
        <dbReference type="SMART" id="SM00891"/>
    </source>
</evidence>
<keyword evidence="13" id="KW-0469">Meiosis</keyword>
<dbReference type="InterPro" id="IPR011335">
    <property type="entry name" value="Restrct_endonuc-II-like"/>
</dbReference>
<accession>A0A1Y1W0H7</accession>
<dbReference type="Gene3D" id="1.10.150.670">
    <property type="entry name" value="Crossover junction endonuclease EME1, DNA-binding domain"/>
    <property type="match status" value="1"/>
</dbReference>
<keyword evidence="8 14" id="KW-0378">Hydrolase</keyword>
<dbReference type="OrthoDB" id="5963188at2759"/>
<evidence type="ECO:0000313" key="18">
    <source>
        <dbReference type="Proteomes" id="UP000193922"/>
    </source>
</evidence>
<dbReference type="CDD" id="cd21036">
    <property type="entry name" value="WH_MUS81"/>
    <property type="match status" value="1"/>
</dbReference>
<dbReference type="AlphaFoldDB" id="A0A1Y1W0H7"/>
<comment type="subcellular location">
    <subcellularLocation>
        <location evidence="2 14">Nucleus</location>
    </subcellularLocation>
</comment>
<name>A0A1Y1W0H7_9FUNG</name>
<keyword evidence="11 14" id="KW-0234">DNA repair</keyword>
<evidence type="ECO:0000256" key="15">
    <source>
        <dbReference type="SAM" id="MobiDB-lite"/>
    </source>
</evidence>
<feature type="region of interest" description="Disordered" evidence="15">
    <location>
        <begin position="1"/>
        <end position="22"/>
    </location>
</feature>
<dbReference type="PANTHER" id="PTHR13451:SF0">
    <property type="entry name" value="CROSSOVER JUNCTION ENDONUCLEASE MUS81"/>
    <property type="match status" value="1"/>
</dbReference>
<evidence type="ECO:0000256" key="13">
    <source>
        <dbReference type="ARBA" id="ARBA00023254"/>
    </source>
</evidence>
<evidence type="ECO:0000313" key="17">
    <source>
        <dbReference type="EMBL" id="ORX66766.1"/>
    </source>
</evidence>